<keyword evidence="9" id="KW-1185">Reference proteome</keyword>
<dbReference type="InterPro" id="IPR004731">
    <property type="entry name" value="Transaldolase_3B/F6P_aldolase"/>
</dbReference>
<comment type="catalytic activity">
    <reaction evidence="5">
        <text>beta-D-fructose 6-phosphate = dihydroxyacetone + D-glyceraldehyde 3-phosphate</text>
        <dbReference type="Rhea" id="RHEA:28002"/>
        <dbReference type="ChEBI" id="CHEBI:16016"/>
        <dbReference type="ChEBI" id="CHEBI:57634"/>
        <dbReference type="ChEBI" id="CHEBI:59776"/>
    </reaction>
</comment>
<dbReference type="GO" id="GO:0016832">
    <property type="term" value="F:aldehyde-lyase activity"/>
    <property type="evidence" value="ECO:0007669"/>
    <property type="project" value="InterPro"/>
</dbReference>
<dbReference type="AlphaFoldDB" id="A0AAW6QC30"/>
<reference evidence="7 9" key="1">
    <citation type="submission" date="2023-03" db="EMBL/GenBank/DDBJ databases">
        <title>Classification of Bisgaard taxon 6 and taxon 10 as Exercitatus varius gen. nov., spec. nov.</title>
        <authorList>
            <person name="Christensen H."/>
        </authorList>
    </citation>
    <scope>NUCLEOTIDE SEQUENCE</scope>
    <source>
        <strain evidence="6 9">23350_01</strain>
        <strain evidence="7">86116</strain>
    </source>
</reference>
<dbReference type="InterPro" id="IPR001585">
    <property type="entry name" value="TAL/FSA"/>
</dbReference>
<evidence type="ECO:0000256" key="1">
    <source>
        <dbReference type="ARBA" id="ARBA00004496"/>
    </source>
</evidence>
<comment type="caution">
    <text evidence="7">The sequence shown here is derived from an EMBL/GenBank/DDBJ whole genome shotgun (WGS) entry which is preliminary data.</text>
</comment>
<dbReference type="NCBIfam" id="NF009296">
    <property type="entry name" value="PRK12653.1"/>
    <property type="match status" value="1"/>
</dbReference>
<dbReference type="PANTHER" id="PTHR10683">
    <property type="entry name" value="TRANSALDOLASE"/>
    <property type="match status" value="1"/>
</dbReference>
<gene>
    <name evidence="7" type="primary">fsa</name>
    <name evidence="7" type="ORF">P7M15_10620</name>
    <name evidence="6" type="ORF">P7M32_08720</name>
</gene>
<dbReference type="Proteomes" id="UP001214976">
    <property type="component" value="Unassembled WGS sequence"/>
</dbReference>
<dbReference type="EMBL" id="JARQTX010000009">
    <property type="protein sequence ID" value="MDG2946507.1"/>
    <property type="molecule type" value="Genomic_DNA"/>
</dbReference>
<dbReference type="InterPro" id="IPR033919">
    <property type="entry name" value="TSA/FSA_arc/bac"/>
</dbReference>
<dbReference type="FunFam" id="3.20.20.70:FF:000018">
    <property type="entry name" value="Probable transaldolase"/>
    <property type="match status" value="1"/>
</dbReference>
<dbReference type="Proteomes" id="UP001216057">
    <property type="component" value="Unassembled WGS sequence"/>
</dbReference>
<name>A0AAW6QC30_9PAST</name>
<dbReference type="GO" id="GO:0005975">
    <property type="term" value="P:carbohydrate metabolic process"/>
    <property type="evidence" value="ECO:0007669"/>
    <property type="project" value="InterPro"/>
</dbReference>
<proteinExistence type="inferred from homology"/>
<dbReference type="PANTHER" id="PTHR10683:SF40">
    <property type="entry name" value="FRUCTOSE-6-PHOSPHATE ALDOLASE 1-RELATED"/>
    <property type="match status" value="1"/>
</dbReference>
<keyword evidence="3" id="KW-0963">Cytoplasm</keyword>
<accession>A0AAW6QC30</accession>
<comment type="subcellular location">
    <subcellularLocation>
        <location evidence="1">Cytoplasm</location>
    </subcellularLocation>
</comment>
<evidence type="ECO:0000256" key="5">
    <source>
        <dbReference type="ARBA" id="ARBA00048809"/>
    </source>
</evidence>
<organism evidence="7 8">
    <name type="scientific">Exercitatus varius</name>
    <dbReference type="NCBI Taxonomy" id="67857"/>
    <lineage>
        <taxon>Bacteria</taxon>
        <taxon>Pseudomonadati</taxon>
        <taxon>Pseudomonadota</taxon>
        <taxon>Gammaproteobacteria</taxon>
        <taxon>Pasteurellales</taxon>
        <taxon>Pasteurellaceae</taxon>
        <taxon>Exercitatus</taxon>
    </lineage>
</organism>
<evidence type="ECO:0000313" key="9">
    <source>
        <dbReference type="Proteomes" id="UP001216057"/>
    </source>
</evidence>
<dbReference type="GO" id="GO:0042182">
    <property type="term" value="P:ketone catabolic process"/>
    <property type="evidence" value="ECO:0007669"/>
    <property type="project" value="UniProtKB-ARBA"/>
</dbReference>
<dbReference type="GO" id="GO:0005737">
    <property type="term" value="C:cytoplasm"/>
    <property type="evidence" value="ECO:0007669"/>
    <property type="project" value="UniProtKB-SubCell"/>
</dbReference>
<evidence type="ECO:0000256" key="4">
    <source>
        <dbReference type="ARBA" id="ARBA00023270"/>
    </source>
</evidence>
<protein>
    <submittedName>
        <fullName evidence="7">Fructose-6-phosphate aldolase</fullName>
    </submittedName>
</protein>
<dbReference type="NCBIfam" id="TIGR00875">
    <property type="entry name" value="fsa_talC_mipB"/>
    <property type="match status" value="1"/>
</dbReference>
<evidence type="ECO:0000256" key="2">
    <source>
        <dbReference type="ARBA" id="ARBA00005763"/>
    </source>
</evidence>
<dbReference type="RefSeq" id="WP_317477830.1">
    <property type="nucleotide sequence ID" value="NZ_JARQTW010000021.1"/>
</dbReference>
<keyword evidence="4" id="KW-0704">Schiff base</keyword>
<dbReference type="CDD" id="cd00956">
    <property type="entry name" value="Transaldolase_FSA"/>
    <property type="match status" value="1"/>
</dbReference>
<dbReference type="Pfam" id="PF00923">
    <property type="entry name" value="TAL_FSA"/>
    <property type="match status" value="1"/>
</dbReference>
<evidence type="ECO:0000313" key="7">
    <source>
        <dbReference type="EMBL" id="MDG2950956.1"/>
    </source>
</evidence>
<dbReference type="Gene3D" id="3.20.20.70">
    <property type="entry name" value="Aldolase class I"/>
    <property type="match status" value="1"/>
</dbReference>
<dbReference type="InterPro" id="IPR018225">
    <property type="entry name" value="Transaldolase_AS"/>
</dbReference>
<dbReference type="EMBL" id="JARQTW010000021">
    <property type="protein sequence ID" value="MDG2950956.1"/>
    <property type="molecule type" value="Genomic_DNA"/>
</dbReference>
<comment type="similarity">
    <text evidence="2">Belongs to the transaldolase family. Type 3A subfamily.</text>
</comment>
<evidence type="ECO:0000313" key="6">
    <source>
        <dbReference type="EMBL" id="MDG2946507.1"/>
    </source>
</evidence>
<dbReference type="SUPFAM" id="SSF51569">
    <property type="entry name" value="Aldolase"/>
    <property type="match status" value="1"/>
</dbReference>
<dbReference type="InterPro" id="IPR013785">
    <property type="entry name" value="Aldolase_TIM"/>
</dbReference>
<evidence type="ECO:0000256" key="3">
    <source>
        <dbReference type="ARBA" id="ARBA00022490"/>
    </source>
</evidence>
<evidence type="ECO:0000313" key="8">
    <source>
        <dbReference type="Proteomes" id="UP001214976"/>
    </source>
</evidence>
<sequence>MQLYLDTANLEIIKKFHRTLPLQGVTTNPSILAKEKQPVVETLQAIQQIIGENGQLFAQTLGRSAQEMIDDALALREIVPTIAVKIPVIPEGLVAIKALTELGVPTLGTAVYGAAQGLLAALAGAEYIAPYVNRIDAQGGSGIDVVRELQTLLEQHAPDSVICAASFRTPRQALDCLLTGCQAITLPPDIAQAFLTDPAVFAAVDKFEDDWQNAYQRHTLL</sequence>
<dbReference type="PROSITE" id="PS01054">
    <property type="entry name" value="TRANSALDOLASE_1"/>
    <property type="match status" value="1"/>
</dbReference>